<reference evidence="1" key="1">
    <citation type="journal article" date="2014" name="Front. Microbiol.">
        <title>High frequency of phylogenetically diverse reductive dehalogenase-homologous genes in deep subseafloor sedimentary metagenomes.</title>
        <authorList>
            <person name="Kawai M."/>
            <person name="Futagami T."/>
            <person name="Toyoda A."/>
            <person name="Takaki Y."/>
            <person name="Nishi S."/>
            <person name="Hori S."/>
            <person name="Arai W."/>
            <person name="Tsubouchi T."/>
            <person name="Morono Y."/>
            <person name="Uchiyama I."/>
            <person name="Ito T."/>
            <person name="Fujiyama A."/>
            <person name="Inagaki F."/>
            <person name="Takami H."/>
        </authorList>
    </citation>
    <scope>NUCLEOTIDE SEQUENCE</scope>
    <source>
        <strain evidence="1">Expedition CK06-06</strain>
    </source>
</reference>
<gene>
    <name evidence="1" type="ORF">S01H1_66307</name>
</gene>
<feature type="non-terminal residue" evidence="1">
    <location>
        <position position="127"/>
    </location>
</feature>
<accession>X0X319</accession>
<organism evidence="1">
    <name type="scientific">marine sediment metagenome</name>
    <dbReference type="NCBI Taxonomy" id="412755"/>
    <lineage>
        <taxon>unclassified sequences</taxon>
        <taxon>metagenomes</taxon>
        <taxon>ecological metagenomes</taxon>
    </lineage>
</organism>
<dbReference type="EMBL" id="BARS01043836">
    <property type="protein sequence ID" value="GAG29822.1"/>
    <property type="molecule type" value="Genomic_DNA"/>
</dbReference>
<evidence type="ECO:0000313" key="1">
    <source>
        <dbReference type="EMBL" id="GAG29822.1"/>
    </source>
</evidence>
<comment type="caution">
    <text evidence="1">The sequence shown here is derived from an EMBL/GenBank/DDBJ whole genome shotgun (WGS) entry which is preliminary data.</text>
</comment>
<proteinExistence type="predicted"/>
<name>X0X319_9ZZZZ</name>
<sequence>MGGTTSVTLRKPDGEEFRMTRWTNSMPWGICNPRMFNKDESHMDDYLKQWLDMKEDYEKNVKTGKFELEMTDCYFPSEGLAPCGYGLTVVDHVNNIILDMQGYTSFHTMNVASVSLDIEKVDDKHYS</sequence>
<protein>
    <submittedName>
        <fullName evidence="1">Uncharacterized protein</fullName>
    </submittedName>
</protein>
<dbReference type="AlphaFoldDB" id="X0X319"/>